<sequence>MTVRHWDETYSWDADDLVVMGPGPGDPTDSRDPAAGD</sequence>
<reference evidence="2 3" key="1">
    <citation type="submission" date="2021-03" db="EMBL/GenBank/DDBJ databases">
        <title>Sequencing the genomes of 1000 actinobacteria strains.</title>
        <authorList>
            <person name="Klenk H.-P."/>
        </authorList>
    </citation>
    <scope>NUCLEOTIDE SEQUENCE [LARGE SCALE GENOMIC DNA]</scope>
    <source>
        <strain evidence="2 3">DSM 46670</strain>
    </source>
</reference>
<proteinExistence type="predicted"/>
<evidence type="ECO:0000256" key="1">
    <source>
        <dbReference type="SAM" id="MobiDB-lite"/>
    </source>
</evidence>
<feature type="region of interest" description="Disordered" evidence="1">
    <location>
        <begin position="17"/>
        <end position="37"/>
    </location>
</feature>
<feature type="compositionally biased region" description="Basic and acidic residues" evidence="1">
    <location>
        <begin position="28"/>
        <end position="37"/>
    </location>
</feature>
<keyword evidence="3" id="KW-1185">Reference proteome</keyword>
<name>A0ABS4TV37_9PSEU</name>
<evidence type="ECO:0000313" key="2">
    <source>
        <dbReference type="EMBL" id="MBP2328247.1"/>
    </source>
</evidence>
<comment type="caution">
    <text evidence="2">The sequence shown here is derived from an EMBL/GenBank/DDBJ whole genome shotgun (WGS) entry which is preliminary data.</text>
</comment>
<protein>
    <submittedName>
        <fullName evidence="2">Anthranilate/para-aminobenzoate synthase component II</fullName>
    </submittedName>
</protein>
<accession>A0ABS4TV37</accession>
<dbReference type="EMBL" id="JAGINW010000001">
    <property type="protein sequence ID" value="MBP2328247.1"/>
    <property type="molecule type" value="Genomic_DNA"/>
</dbReference>
<evidence type="ECO:0000313" key="3">
    <source>
        <dbReference type="Proteomes" id="UP001519332"/>
    </source>
</evidence>
<dbReference type="Proteomes" id="UP001519332">
    <property type="component" value="Unassembled WGS sequence"/>
</dbReference>
<gene>
    <name evidence="2" type="ORF">JOF56_008632</name>
</gene>
<organism evidence="2 3">
    <name type="scientific">Kibdelosporangium banguiense</name>
    <dbReference type="NCBI Taxonomy" id="1365924"/>
    <lineage>
        <taxon>Bacteria</taxon>
        <taxon>Bacillati</taxon>
        <taxon>Actinomycetota</taxon>
        <taxon>Actinomycetes</taxon>
        <taxon>Pseudonocardiales</taxon>
        <taxon>Pseudonocardiaceae</taxon>
        <taxon>Kibdelosporangium</taxon>
    </lineage>
</organism>